<feature type="domain" description="Luciferase-like" evidence="6">
    <location>
        <begin position="29"/>
        <end position="382"/>
    </location>
</feature>
<organism evidence="7 8">
    <name type="scientific">Paracoccus aurantius</name>
    <dbReference type="NCBI Taxonomy" id="3073814"/>
    <lineage>
        <taxon>Bacteria</taxon>
        <taxon>Pseudomonadati</taxon>
        <taxon>Pseudomonadota</taxon>
        <taxon>Alphaproteobacteria</taxon>
        <taxon>Rhodobacterales</taxon>
        <taxon>Paracoccaceae</taxon>
        <taxon>Paracoccus</taxon>
    </lineage>
</organism>
<dbReference type="InterPro" id="IPR016215">
    <property type="entry name" value="NTA_MOA"/>
</dbReference>
<dbReference type="GO" id="GO:0004497">
    <property type="term" value="F:monooxygenase activity"/>
    <property type="evidence" value="ECO:0007669"/>
    <property type="project" value="UniProtKB-KW"/>
</dbReference>
<evidence type="ECO:0000256" key="3">
    <source>
        <dbReference type="ARBA" id="ARBA00023002"/>
    </source>
</evidence>
<dbReference type="InterPro" id="IPR051260">
    <property type="entry name" value="Diverse_substr_monoxygenases"/>
</dbReference>
<dbReference type="Gene3D" id="3.20.20.30">
    <property type="entry name" value="Luciferase-like domain"/>
    <property type="match status" value="1"/>
</dbReference>
<keyword evidence="3 7" id="KW-0560">Oxidoreductase</keyword>
<dbReference type="EC" id="1.14.-.-" evidence="7"/>
<dbReference type="PANTHER" id="PTHR30011:SF16">
    <property type="entry name" value="C2H2 FINGER DOMAIN TRANSCRIPTION FACTOR (EUROFUNG)-RELATED"/>
    <property type="match status" value="1"/>
</dbReference>
<reference evidence="8" key="1">
    <citation type="submission" date="2023-07" db="EMBL/GenBank/DDBJ databases">
        <title>Paracoccus sp. MBLB3053 whole genome sequence.</title>
        <authorList>
            <person name="Hwang C.Y."/>
            <person name="Cho E.-S."/>
            <person name="Seo M.-J."/>
        </authorList>
    </citation>
    <scope>NUCLEOTIDE SEQUENCE [LARGE SCALE GENOMIC DNA]</scope>
    <source>
        <strain evidence="8">MBLB3053</strain>
    </source>
</reference>
<evidence type="ECO:0000256" key="2">
    <source>
        <dbReference type="ARBA" id="ARBA00022643"/>
    </source>
</evidence>
<dbReference type="SUPFAM" id="SSF51679">
    <property type="entry name" value="Bacterial luciferase-like"/>
    <property type="match status" value="1"/>
</dbReference>
<gene>
    <name evidence="7" type="ORF">RGQ15_21995</name>
</gene>
<accession>A0ABU2HZN3</accession>
<evidence type="ECO:0000256" key="1">
    <source>
        <dbReference type="ARBA" id="ARBA00022630"/>
    </source>
</evidence>
<name>A0ABU2HZN3_9RHOB</name>
<evidence type="ECO:0000313" key="8">
    <source>
        <dbReference type="Proteomes" id="UP001269144"/>
    </source>
</evidence>
<protein>
    <submittedName>
        <fullName evidence="7">NtaA/DmoA family FMN-dependent monooxygenase</fullName>
        <ecNumber evidence="7">1.14.-.-</ecNumber>
    </submittedName>
</protein>
<keyword evidence="1" id="KW-0285">Flavoprotein</keyword>
<dbReference type="EMBL" id="JAVQLW010000006">
    <property type="protein sequence ID" value="MDS9470222.1"/>
    <property type="molecule type" value="Genomic_DNA"/>
</dbReference>
<evidence type="ECO:0000313" key="7">
    <source>
        <dbReference type="EMBL" id="MDS9470222.1"/>
    </source>
</evidence>
<comment type="similarity">
    <text evidence="5">Belongs to the NtaA/SnaA/DszA monooxygenase family.</text>
</comment>
<dbReference type="RefSeq" id="WP_311163045.1">
    <property type="nucleotide sequence ID" value="NZ_JAVQLW010000006.1"/>
</dbReference>
<keyword evidence="4 7" id="KW-0503">Monooxygenase</keyword>
<comment type="caution">
    <text evidence="7">The sequence shown here is derived from an EMBL/GenBank/DDBJ whole genome shotgun (WGS) entry which is preliminary data.</text>
</comment>
<evidence type="ECO:0000256" key="4">
    <source>
        <dbReference type="ARBA" id="ARBA00023033"/>
    </source>
</evidence>
<proteinExistence type="inferred from homology"/>
<evidence type="ECO:0000259" key="6">
    <source>
        <dbReference type="Pfam" id="PF00296"/>
    </source>
</evidence>
<dbReference type="Pfam" id="PF00296">
    <property type="entry name" value="Bac_luciferase"/>
    <property type="match status" value="1"/>
</dbReference>
<dbReference type="InterPro" id="IPR036661">
    <property type="entry name" value="Luciferase-like_sf"/>
</dbReference>
<keyword evidence="2" id="KW-0288">FMN</keyword>
<dbReference type="Proteomes" id="UP001269144">
    <property type="component" value="Unassembled WGS sequence"/>
</dbReference>
<keyword evidence="8" id="KW-1185">Reference proteome</keyword>
<dbReference type="PIRSF" id="PIRSF000337">
    <property type="entry name" value="NTA_MOA"/>
    <property type="match status" value="1"/>
</dbReference>
<dbReference type="NCBIfam" id="TIGR03860">
    <property type="entry name" value="FMN_nitrolo"/>
    <property type="match status" value="1"/>
</dbReference>
<dbReference type="InterPro" id="IPR011251">
    <property type="entry name" value="Luciferase-like_dom"/>
</dbReference>
<evidence type="ECO:0000256" key="5">
    <source>
        <dbReference type="ARBA" id="ARBA00033748"/>
    </source>
</evidence>
<sequence length="441" mass="48432">MSKRQMIIGMHLGNGYGSQPGAWRMPGTDPRSYASFDAKVRQAQAAERGKLQFLFLPDGPSQMVDIEEEAPNFNLDVMLTLAAVARETSRIGLIATGSTTFNEPYNLARQFKALDVMSHGRAGWNAVTSSGEDVAANYGQRIPPSAHRYGRAHEMIQLVQALWGSWGREAWLHNHNTGQFAKADQIAPINMGGKYVASRGPLYIPPSEQGQPVIVHAGGSPNAHDLAGPYASAAIGASFTIEDARAQRAAFREAAERAGRDPDEIKYFPGLMTTIARDRRSALDRRIAMTERLFPQRVAYLQRMLGIRLDPDRLDAPLSDKQLNAAHPSPRDPRSAQALKIAREGWSLRDVLAHGVIDYHPVIAGPAIEAADHMQEWFKAGAADGFWISPDIYEDGIDAFVDGVIPVLQERGLFHHDYEGITLRDHLGAPTQYGLDPRISG</sequence>
<dbReference type="PANTHER" id="PTHR30011">
    <property type="entry name" value="ALKANESULFONATE MONOOXYGENASE-RELATED"/>
    <property type="match status" value="1"/>
</dbReference>